<proteinExistence type="predicted"/>
<gene>
    <name evidence="1" type="ORF">EVI01_14180</name>
</gene>
<protein>
    <submittedName>
        <fullName evidence="1">Uncharacterized protein</fullName>
    </submittedName>
</protein>
<reference evidence="1 2" key="1">
    <citation type="submission" date="2019-07" db="EMBL/GenBank/DDBJ databases">
        <title>Whole genome shotgun sequence of Enterococcus villorum NBRC 100699.</title>
        <authorList>
            <person name="Hosoyama A."/>
            <person name="Uohara A."/>
            <person name="Ohji S."/>
            <person name="Ichikawa N."/>
        </authorList>
    </citation>
    <scope>NUCLEOTIDE SEQUENCE [LARGE SCALE GENOMIC DNA]</scope>
    <source>
        <strain evidence="1 2">NBRC 100699</strain>
    </source>
</reference>
<name>A0A511J255_9ENTE</name>
<dbReference type="EMBL" id="BJWF01000014">
    <property type="protein sequence ID" value="GEL92081.1"/>
    <property type="molecule type" value="Genomic_DNA"/>
</dbReference>
<evidence type="ECO:0000313" key="1">
    <source>
        <dbReference type="EMBL" id="GEL92081.1"/>
    </source>
</evidence>
<dbReference type="RefSeq" id="WP_010750446.1">
    <property type="nucleotide sequence ID" value="NZ_BJWF01000014.1"/>
</dbReference>
<sequence length="163" mass="18116">MLKKRLFTLFMLTGTLTQTLLTSTNVIADVNPSEKSSTELVADTNKDTTISYKNLSSDTLGETITSLSIVDNKLVATKTKNHNELGVKVGYYLYSSDSPVFEENTATKIDMLLLDNPQRDTTTLEACFDINTYPNAKYYYIVDTNYSVITPMVQIDGSELVGK</sequence>
<dbReference type="AlphaFoldDB" id="A0A511J255"/>
<dbReference type="Proteomes" id="UP000321830">
    <property type="component" value="Unassembled WGS sequence"/>
</dbReference>
<accession>A0A511J255</accession>
<organism evidence="1 2">
    <name type="scientific">Enterococcus villorum</name>
    <dbReference type="NCBI Taxonomy" id="112904"/>
    <lineage>
        <taxon>Bacteria</taxon>
        <taxon>Bacillati</taxon>
        <taxon>Bacillota</taxon>
        <taxon>Bacilli</taxon>
        <taxon>Lactobacillales</taxon>
        <taxon>Enterococcaceae</taxon>
        <taxon>Enterococcus</taxon>
    </lineage>
</organism>
<evidence type="ECO:0000313" key="2">
    <source>
        <dbReference type="Proteomes" id="UP000321830"/>
    </source>
</evidence>
<comment type="caution">
    <text evidence="1">The sequence shown here is derived from an EMBL/GenBank/DDBJ whole genome shotgun (WGS) entry which is preliminary data.</text>
</comment>